<feature type="region of interest" description="Disordered" evidence="1">
    <location>
        <begin position="629"/>
        <end position="656"/>
    </location>
</feature>
<feature type="region of interest" description="Disordered" evidence="1">
    <location>
        <begin position="268"/>
        <end position="287"/>
    </location>
</feature>
<dbReference type="GO" id="GO:0005085">
    <property type="term" value="F:guanyl-nucleotide exchange factor activity"/>
    <property type="evidence" value="ECO:0007669"/>
    <property type="project" value="InterPro"/>
</dbReference>
<dbReference type="Pfam" id="PF02204">
    <property type="entry name" value="VPS9"/>
    <property type="match status" value="1"/>
</dbReference>
<evidence type="ECO:0000313" key="4">
    <source>
        <dbReference type="Proteomes" id="UP000182334"/>
    </source>
</evidence>
<dbReference type="GO" id="GO:0030139">
    <property type="term" value="C:endocytic vesicle"/>
    <property type="evidence" value="ECO:0007669"/>
    <property type="project" value="TreeGrafter"/>
</dbReference>
<dbReference type="OrthoDB" id="300289at2759"/>
<dbReference type="Gene3D" id="1.20.1050.80">
    <property type="entry name" value="VPS9 domain"/>
    <property type="match status" value="1"/>
</dbReference>
<dbReference type="SUPFAM" id="SSF109993">
    <property type="entry name" value="VPS9 domain"/>
    <property type="match status" value="1"/>
</dbReference>
<feature type="compositionally biased region" description="Polar residues" evidence="1">
    <location>
        <begin position="42"/>
        <end position="52"/>
    </location>
</feature>
<dbReference type="Gene3D" id="1.10.246.120">
    <property type="match status" value="1"/>
</dbReference>
<dbReference type="GO" id="GO:0005829">
    <property type="term" value="C:cytosol"/>
    <property type="evidence" value="ECO:0007669"/>
    <property type="project" value="TreeGrafter"/>
</dbReference>
<organism evidence="3 4">
    <name type="scientific">Sungouiella intermedia</name>
    <dbReference type="NCBI Taxonomy" id="45354"/>
    <lineage>
        <taxon>Eukaryota</taxon>
        <taxon>Fungi</taxon>
        <taxon>Dikarya</taxon>
        <taxon>Ascomycota</taxon>
        <taxon>Saccharomycotina</taxon>
        <taxon>Pichiomycetes</taxon>
        <taxon>Metschnikowiaceae</taxon>
        <taxon>Sungouiella</taxon>
    </lineage>
</organism>
<evidence type="ECO:0000313" key="3">
    <source>
        <dbReference type="EMBL" id="SGZ56500.1"/>
    </source>
</evidence>
<keyword evidence="4" id="KW-1185">Reference proteome</keyword>
<sequence length="704" mass="78742">MSFNNHLAFNISKATPTTSTTNTNTTSTPLSSPPLKSTSTNEISAAPSNRGDQNIPLIHNILSKQSNDSSPKIAGVSTTTGLSGVTPTAVSLSDLKDKHDLLDLLGKYDVEHRDSLISDINDDVDLLEEKMKQFEVNKKDDDDGGHPQNSDIILLDESPSEKVQYSGKQTETTDNSITKTAEPLAGSSADDNRSPDISSMTVQPYIIPDDSMSAQPYFIADEPVIQINDVPATTDKTNTGDIQGFDQDGDLLNMNSIHPAEELQGVASMTPQPTQPPAVRPKLHRKDSIARASETVNPRERYQQSHKPFDFQIFLNHLKKKSADPIVRYTRSFLVSFSKRANSMTGEQMILANRQFKEFLNEKFKDYEPFASMDDVDLENSGEGVEKLIMNRLYDYCFSPEAIKKFGSNSSTVVFEDLKEDQEFILSVEKFSWILGVHLDVDLDDIARRKHETSKESMNYLDYATEQINKMNTYRAPRDKIICILNSCKIIFNMLKVSNQETNADAFMPLLILLIIKAKTPNLMSNLHYIERYRGEEWLNHGETSYYLSSIQGAISFVRNIKKEDLTIGDDEWNANMEAWEAELRQRPPVVNPIPIRGTLKQQETTRPMSSSEVIFASAEMFTKSISNFISPSPQERSPPPPPPQSSTSGGDTQPSEEEIDLVFGQLIEVFPTLDKAILRDIIIMNGANIDQSLDICLTLVSES</sequence>
<dbReference type="STRING" id="45354.A0A1L0DIW7"/>
<dbReference type="Gene3D" id="1.10.8.10">
    <property type="entry name" value="DNA helicase RuvA subunit, C-terminal domain"/>
    <property type="match status" value="1"/>
</dbReference>
<protein>
    <submittedName>
        <fullName evidence="3">CIC11C00000004138</fullName>
    </submittedName>
</protein>
<accession>A0A1L0DIW7</accession>
<dbReference type="CDD" id="cd14369">
    <property type="entry name" value="CUE_VPS9_like"/>
    <property type="match status" value="1"/>
</dbReference>
<dbReference type="InterPro" id="IPR041545">
    <property type="entry name" value="DUF5601"/>
</dbReference>
<feature type="region of interest" description="Disordered" evidence="1">
    <location>
        <begin position="14"/>
        <end position="54"/>
    </location>
</feature>
<dbReference type="EMBL" id="LT635760">
    <property type="protein sequence ID" value="SGZ56500.1"/>
    <property type="molecule type" value="Genomic_DNA"/>
</dbReference>
<evidence type="ECO:0000256" key="1">
    <source>
        <dbReference type="SAM" id="MobiDB-lite"/>
    </source>
</evidence>
<feature type="domain" description="VPS9" evidence="2">
    <location>
        <begin position="418"/>
        <end position="567"/>
    </location>
</feature>
<dbReference type="InterPro" id="IPR009060">
    <property type="entry name" value="UBA-like_sf"/>
</dbReference>
<proteinExistence type="predicted"/>
<feature type="compositionally biased region" description="Basic and acidic residues" evidence="1">
    <location>
        <begin position="136"/>
        <end position="145"/>
    </location>
</feature>
<feature type="compositionally biased region" description="Polar residues" evidence="1">
    <location>
        <begin position="161"/>
        <end position="179"/>
    </location>
</feature>
<feature type="region of interest" description="Disordered" evidence="1">
    <location>
        <begin position="136"/>
        <end position="197"/>
    </location>
</feature>
<dbReference type="AlphaFoldDB" id="A0A1L0DIW7"/>
<dbReference type="InterPro" id="IPR003123">
    <property type="entry name" value="VPS9"/>
</dbReference>
<dbReference type="PROSITE" id="PS51205">
    <property type="entry name" value="VPS9"/>
    <property type="match status" value="1"/>
</dbReference>
<dbReference type="InterPro" id="IPR045046">
    <property type="entry name" value="Vps9-like"/>
</dbReference>
<dbReference type="InterPro" id="IPR037191">
    <property type="entry name" value="VPS9_dom_sf"/>
</dbReference>
<dbReference type="InterPro" id="IPR041804">
    <property type="entry name" value="Vps9_CUE"/>
</dbReference>
<dbReference type="SUPFAM" id="SSF46934">
    <property type="entry name" value="UBA-like"/>
    <property type="match status" value="1"/>
</dbReference>
<dbReference type="Proteomes" id="UP000182334">
    <property type="component" value="Chromosome V"/>
</dbReference>
<dbReference type="GO" id="GO:0016192">
    <property type="term" value="P:vesicle-mediated transport"/>
    <property type="evidence" value="ECO:0007669"/>
    <property type="project" value="InterPro"/>
</dbReference>
<feature type="compositionally biased region" description="Low complexity" evidence="1">
    <location>
        <begin position="15"/>
        <end position="41"/>
    </location>
</feature>
<feature type="compositionally biased region" description="Low complexity" evidence="1">
    <location>
        <begin position="75"/>
        <end position="85"/>
    </location>
</feature>
<reference evidence="3 4" key="1">
    <citation type="submission" date="2016-10" db="EMBL/GenBank/DDBJ databases">
        <authorList>
            <person name="de Groot N.N."/>
        </authorList>
    </citation>
    <scope>NUCLEOTIDE SEQUENCE [LARGE SCALE GENOMIC DNA]</scope>
    <source>
        <strain evidence="3 4">CBS 141442</strain>
    </source>
</reference>
<dbReference type="Pfam" id="PF18151">
    <property type="entry name" value="DUF5601"/>
    <property type="match status" value="1"/>
</dbReference>
<feature type="region of interest" description="Disordered" evidence="1">
    <location>
        <begin position="66"/>
        <end position="85"/>
    </location>
</feature>
<evidence type="ECO:0000259" key="2">
    <source>
        <dbReference type="PROSITE" id="PS51205"/>
    </source>
</evidence>
<dbReference type="PANTHER" id="PTHR23101:SF25">
    <property type="entry name" value="GTPASE-ACTIVATING PROTEIN AND VPS9 DOMAIN-CONTAINING PROTEIN 1"/>
    <property type="match status" value="1"/>
</dbReference>
<name>A0A1L0DIW7_9ASCO</name>
<dbReference type="SMART" id="SM00167">
    <property type="entry name" value="VPS9"/>
    <property type="match status" value="1"/>
</dbReference>
<dbReference type="GO" id="GO:0031267">
    <property type="term" value="F:small GTPase binding"/>
    <property type="evidence" value="ECO:0007669"/>
    <property type="project" value="TreeGrafter"/>
</dbReference>
<gene>
    <name evidence="3" type="ORF">SAMEA4029010_CIC11G00000004138</name>
</gene>
<dbReference type="PANTHER" id="PTHR23101">
    <property type="entry name" value="RAB GDP/GTP EXCHANGE FACTOR"/>
    <property type="match status" value="1"/>
</dbReference>